<dbReference type="PROSITE" id="PS50113">
    <property type="entry name" value="PAC"/>
    <property type="match status" value="4"/>
</dbReference>
<feature type="domain" description="PAC" evidence="10">
    <location>
        <begin position="205"/>
        <end position="258"/>
    </location>
</feature>
<gene>
    <name evidence="11" type="ORF">FLSS-19_0030</name>
</gene>
<dbReference type="Gene3D" id="3.30.565.10">
    <property type="entry name" value="Histidine kinase-like ATPase, C-terminal domain"/>
    <property type="match status" value="1"/>
</dbReference>
<feature type="coiled-coil region" evidence="6">
    <location>
        <begin position="365"/>
        <end position="392"/>
    </location>
</feature>
<evidence type="ECO:0000256" key="3">
    <source>
        <dbReference type="ARBA" id="ARBA00022553"/>
    </source>
</evidence>
<feature type="domain" description="PAC" evidence="10">
    <location>
        <begin position="328"/>
        <end position="381"/>
    </location>
</feature>
<evidence type="ECO:0000259" key="9">
    <source>
        <dbReference type="PROSITE" id="PS50112"/>
    </source>
</evidence>
<dbReference type="Pfam" id="PF00072">
    <property type="entry name" value="Response_reg"/>
    <property type="match status" value="1"/>
</dbReference>
<dbReference type="Pfam" id="PF08448">
    <property type="entry name" value="PAS_4"/>
    <property type="match status" value="2"/>
</dbReference>
<protein>
    <recommendedName>
        <fullName evidence="2">histidine kinase</fullName>
        <ecNumber evidence="2">2.7.13.3</ecNumber>
    </recommendedName>
</protein>
<feature type="domain" description="PAC" evidence="10">
    <location>
        <begin position="570"/>
        <end position="623"/>
    </location>
</feature>
<dbReference type="CDD" id="cd00156">
    <property type="entry name" value="REC"/>
    <property type="match status" value="1"/>
</dbReference>
<dbReference type="NCBIfam" id="TIGR00229">
    <property type="entry name" value="sensory_box"/>
    <property type="match status" value="6"/>
</dbReference>
<name>M1Q1R3_9ZZZZ</name>
<dbReference type="AlphaFoldDB" id="M1Q1R3"/>
<feature type="domain" description="Response regulatory" evidence="8">
    <location>
        <begin position="1"/>
        <end position="115"/>
    </location>
</feature>
<feature type="domain" description="PAS" evidence="9">
    <location>
        <begin position="259"/>
        <end position="325"/>
    </location>
</feature>
<reference evidence="11" key="1">
    <citation type="journal article" date="2013" name="Syst. Appl. Microbiol.">
        <title>New insights into the archaeal diversity of a hypersaline microbial mat obtained by a metagenomic approach.</title>
        <authorList>
            <person name="Lopez-Lopez A."/>
            <person name="Richter M."/>
            <person name="Pena A."/>
            <person name="Tamames J."/>
            <person name="Rossello-Mora R."/>
        </authorList>
    </citation>
    <scope>NUCLEOTIDE SEQUENCE</scope>
</reference>
<dbReference type="SUPFAM" id="SSF55785">
    <property type="entry name" value="PYP-like sensor domain (PAS domain)"/>
    <property type="match status" value="6"/>
</dbReference>
<dbReference type="InterPro" id="IPR052162">
    <property type="entry name" value="Sensor_kinase/Photoreceptor"/>
</dbReference>
<dbReference type="Gene3D" id="3.40.50.2300">
    <property type="match status" value="1"/>
</dbReference>
<dbReference type="GO" id="GO:0004673">
    <property type="term" value="F:protein histidine kinase activity"/>
    <property type="evidence" value="ECO:0007669"/>
    <property type="project" value="UniProtKB-EC"/>
</dbReference>
<dbReference type="SUPFAM" id="SSF55874">
    <property type="entry name" value="ATPase domain of HSP90 chaperone/DNA topoisomerase II/histidine kinase"/>
    <property type="match status" value="1"/>
</dbReference>
<dbReference type="CDD" id="cd00130">
    <property type="entry name" value="PAS"/>
    <property type="match status" value="4"/>
</dbReference>
<dbReference type="InterPro" id="IPR036890">
    <property type="entry name" value="HATPase_C_sf"/>
</dbReference>
<keyword evidence="3" id="KW-0597">Phosphoprotein</keyword>
<dbReference type="InterPro" id="IPR004358">
    <property type="entry name" value="Sig_transdc_His_kin-like_C"/>
</dbReference>
<evidence type="ECO:0000259" key="8">
    <source>
        <dbReference type="PROSITE" id="PS50110"/>
    </source>
</evidence>
<dbReference type="InterPro" id="IPR001789">
    <property type="entry name" value="Sig_transdc_resp-reg_receiver"/>
</dbReference>
<feature type="domain" description="PAC" evidence="10">
    <location>
        <begin position="818"/>
        <end position="869"/>
    </location>
</feature>
<keyword evidence="4" id="KW-0808">Transferase</keyword>
<dbReference type="EC" id="2.7.13.3" evidence="2"/>
<dbReference type="InterPro" id="IPR001610">
    <property type="entry name" value="PAC"/>
</dbReference>
<evidence type="ECO:0000256" key="6">
    <source>
        <dbReference type="SAM" id="Coils"/>
    </source>
</evidence>
<dbReference type="InterPro" id="IPR013656">
    <property type="entry name" value="PAS_4"/>
</dbReference>
<evidence type="ECO:0000256" key="1">
    <source>
        <dbReference type="ARBA" id="ARBA00000085"/>
    </source>
</evidence>
<evidence type="ECO:0000256" key="4">
    <source>
        <dbReference type="ARBA" id="ARBA00022679"/>
    </source>
</evidence>
<evidence type="ECO:0000256" key="5">
    <source>
        <dbReference type="ARBA" id="ARBA00022777"/>
    </source>
</evidence>
<dbReference type="PROSITE" id="PS50109">
    <property type="entry name" value="HIS_KIN"/>
    <property type="match status" value="1"/>
</dbReference>
<dbReference type="Pfam" id="PF02518">
    <property type="entry name" value="HATPase_c"/>
    <property type="match status" value="1"/>
</dbReference>
<dbReference type="SUPFAM" id="SSF52172">
    <property type="entry name" value="CheY-like"/>
    <property type="match status" value="1"/>
</dbReference>
<dbReference type="PANTHER" id="PTHR43304">
    <property type="entry name" value="PHYTOCHROME-LIKE PROTEIN CPH1"/>
    <property type="match status" value="1"/>
</dbReference>
<dbReference type="InterPro" id="IPR000700">
    <property type="entry name" value="PAS-assoc_C"/>
</dbReference>
<feature type="domain" description="PAS" evidence="9">
    <location>
        <begin position="746"/>
        <end position="816"/>
    </location>
</feature>
<dbReference type="GO" id="GO:0000160">
    <property type="term" value="P:phosphorelay signal transduction system"/>
    <property type="evidence" value="ECO:0007669"/>
    <property type="project" value="InterPro"/>
</dbReference>
<dbReference type="SMART" id="SM00387">
    <property type="entry name" value="HATPase_c"/>
    <property type="match status" value="1"/>
</dbReference>
<keyword evidence="6" id="KW-0175">Coiled coil</keyword>
<dbReference type="InterPro" id="IPR011006">
    <property type="entry name" value="CheY-like_superfamily"/>
</dbReference>
<dbReference type="SMART" id="SM00448">
    <property type="entry name" value="REC"/>
    <property type="match status" value="1"/>
</dbReference>
<feature type="domain" description="PAS" evidence="9">
    <location>
        <begin position="500"/>
        <end position="570"/>
    </location>
</feature>
<feature type="domain" description="PAS" evidence="9">
    <location>
        <begin position="131"/>
        <end position="204"/>
    </location>
</feature>
<dbReference type="Pfam" id="PF08447">
    <property type="entry name" value="PAS_3"/>
    <property type="match status" value="1"/>
</dbReference>
<dbReference type="Gene3D" id="1.10.287.130">
    <property type="match status" value="1"/>
</dbReference>
<dbReference type="InterPro" id="IPR005467">
    <property type="entry name" value="His_kinase_dom"/>
</dbReference>
<dbReference type="PANTHER" id="PTHR43304:SF1">
    <property type="entry name" value="PAC DOMAIN-CONTAINING PROTEIN"/>
    <property type="match status" value="1"/>
</dbReference>
<comment type="catalytic activity">
    <reaction evidence="1">
        <text>ATP + protein L-histidine = ADP + protein N-phospho-L-histidine.</text>
        <dbReference type="EC" id="2.7.13.3"/>
    </reaction>
</comment>
<feature type="coiled-coil region" evidence="6">
    <location>
        <begin position="607"/>
        <end position="634"/>
    </location>
</feature>
<dbReference type="PROSITE" id="PS50110">
    <property type="entry name" value="RESPONSE_REGULATORY"/>
    <property type="match status" value="1"/>
</dbReference>
<organism evidence="11">
    <name type="scientific">uncultured organism</name>
    <dbReference type="NCBI Taxonomy" id="155900"/>
    <lineage>
        <taxon>unclassified sequences</taxon>
        <taxon>environmental samples</taxon>
    </lineage>
</organism>
<keyword evidence="5 11" id="KW-0418">Kinase</keyword>
<dbReference type="SMART" id="SM00091">
    <property type="entry name" value="PAS"/>
    <property type="match status" value="6"/>
</dbReference>
<feature type="domain" description="PAS" evidence="9">
    <location>
        <begin position="382"/>
        <end position="453"/>
    </location>
</feature>
<dbReference type="EMBL" id="JX684084">
    <property type="protein sequence ID" value="AGF93197.1"/>
    <property type="molecule type" value="Genomic_DNA"/>
</dbReference>
<evidence type="ECO:0000313" key="11">
    <source>
        <dbReference type="EMBL" id="AGF93197.1"/>
    </source>
</evidence>
<feature type="domain" description="Histidine kinase" evidence="7">
    <location>
        <begin position="873"/>
        <end position="1077"/>
    </location>
</feature>
<proteinExistence type="predicted"/>
<evidence type="ECO:0000259" key="10">
    <source>
        <dbReference type="PROSITE" id="PS50113"/>
    </source>
</evidence>
<dbReference type="SMART" id="SM00086">
    <property type="entry name" value="PAC"/>
    <property type="match status" value="4"/>
</dbReference>
<dbReference type="Gene3D" id="3.30.450.20">
    <property type="entry name" value="PAS domain"/>
    <property type="match status" value="6"/>
</dbReference>
<evidence type="ECO:0000256" key="2">
    <source>
        <dbReference type="ARBA" id="ARBA00012438"/>
    </source>
</evidence>
<dbReference type="CDD" id="cd00075">
    <property type="entry name" value="HATPase"/>
    <property type="match status" value="1"/>
</dbReference>
<evidence type="ECO:0000259" key="7">
    <source>
        <dbReference type="PROSITE" id="PS50109"/>
    </source>
</evidence>
<dbReference type="InterPro" id="IPR035965">
    <property type="entry name" value="PAS-like_dom_sf"/>
</dbReference>
<accession>M1Q1R3</accession>
<dbReference type="Pfam" id="PF13426">
    <property type="entry name" value="PAS_9"/>
    <property type="match status" value="3"/>
</dbReference>
<feature type="domain" description="PAS" evidence="9">
    <location>
        <begin position="624"/>
        <end position="694"/>
    </location>
</feature>
<dbReference type="InterPro" id="IPR013655">
    <property type="entry name" value="PAS_fold_3"/>
</dbReference>
<dbReference type="InterPro" id="IPR003594">
    <property type="entry name" value="HATPase_dom"/>
</dbReference>
<sequence length="1077" mass="124639">MVDDDLDLLGQAEIFLQKENSLLELETLKTPKKALGRLEDNNFDCIVSDYQMPGMDGLEFLEIVKEEKNLDVPFIIFTGHGREEVAIKALNLGANRYLQKGGDPKSQYSLLAESILQETKRKRTERELRRKEEKHRKVFNQSHDSMWMVNVKDDEFLYEEANPQYYEFSGLKEGEVVGKRLSEIYRPQIAEKIRKDYNKVLKKKESIEIEQELEFSEEKRYHLTTLSPILDSNGKVNKIIGTGKDITQRKKVEKELREKSKKFENIFYENPLGAFHYDEKGNITECNDKFVEMMGSNREDLLGFNLLDNLNNENLINEVRSSLEEGEGHYEGEYNSITGGKTSNGRVFLKGIRGKEGEINSGIAIVEDFTERKEMEEELERSKRKFKKFFDDLNSITFISKLNGDIIETNNKAIEELGYTKEEIEDMNIIEDLSTSNNTGEELKERNKKLKNGESISFEDELKRKDNTTFRVKAEVNPIILNGKVRSASINKKIEEKKRIKEKLETILVNSPNLVFEYDPKGNYQEIYTQNSDKLAASKEEMLGNNVSEFLPQNAANRIKDAIQKAIKTREPQKIIFELQSNGKKKYFSEHFTPIISKGKDNRVISISREITERRKIEEELEESVKKFKKLFNDAPEPMILLDEEDLILDANTRFEEEFGYNLEELKGRGINEIVVPERMLEEARMLDKKSEEGYTNYETIRKGRNREFHVSISATPVKIDGKTYKITTYKNIDKRKEAEKELKESKEKYQSLIENLNEIVYVLNKNAEIEYISPNIEEISGYSPSEVTGKRFTEFVHPDDLESRIENFMKVLSGEGEPTEYRFIDNDGEVRWVRTHARPITEKGNIVGIQGVLTDITDRKKAEEREEFLHSLLRHDVRNKTQTIQGYLQLLEELELTDQAQKYIKNARKGTENELDLIEKVRILREAEEEEIQDINFKKIIHRSLNSTKELAKDKGIKVKNQCRGDLGKVKAGPLLDEALSNILENAIQHSNCQEIRISSEKTEKEVICIIEDDGVGIPKEEKEKIFEKGHTTDKEKGTGLGMFLVKTLLDIYEGEIKVRDSDLGGARFDIHLQKA</sequence>
<dbReference type="PRINTS" id="PR00344">
    <property type="entry name" value="BCTRLSENSOR"/>
</dbReference>
<dbReference type="InterPro" id="IPR000014">
    <property type="entry name" value="PAS"/>
</dbReference>
<dbReference type="PROSITE" id="PS50112">
    <property type="entry name" value="PAS"/>
    <property type="match status" value="6"/>
</dbReference>